<evidence type="ECO:0000259" key="1">
    <source>
        <dbReference type="PROSITE" id="PS50004"/>
    </source>
</evidence>
<dbReference type="SUPFAM" id="SSF49562">
    <property type="entry name" value="C2 domain (Calcium/lipid-binding domain, CaLB)"/>
    <property type="match status" value="1"/>
</dbReference>
<reference evidence="2 3" key="1">
    <citation type="submission" date="2024-03" db="EMBL/GenBank/DDBJ databases">
        <title>The Acrasis kona genome and developmental transcriptomes reveal deep origins of eukaryotic multicellular pathways.</title>
        <authorList>
            <person name="Sheikh S."/>
            <person name="Fu C.-J."/>
            <person name="Brown M.W."/>
            <person name="Baldauf S.L."/>
        </authorList>
    </citation>
    <scope>NUCLEOTIDE SEQUENCE [LARGE SCALE GENOMIC DNA]</scope>
    <source>
        <strain evidence="2 3">ATCC MYA-3509</strain>
    </source>
</reference>
<sequence>MPTLIVTLVHAKDLAIRDPIVKSSDPYIKFRIGTKSEWVKSSVVNKNLNPVYNEKLTVTSDVVDSLYVEVWDKDFIGSDDFMGWAEVDIVHLKKKKPTKLDLTLKDTESGQVTVILQAEDFGVDN</sequence>
<name>A0AAW2YMG2_9EUKA</name>
<dbReference type="Pfam" id="PF00168">
    <property type="entry name" value="C2"/>
    <property type="match status" value="1"/>
</dbReference>
<dbReference type="InterPro" id="IPR035892">
    <property type="entry name" value="C2_domain_sf"/>
</dbReference>
<accession>A0AAW2YMG2</accession>
<dbReference type="EMBL" id="JAOPGA020000255">
    <property type="protein sequence ID" value="KAL0477854.1"/>
    <property type="molecule type" value="Genomic_DNA"/>
</dbReference>
<gene>
    <name evidence="2" type="ORF">AKO1_013676</name>
</gene>
<feature type="domain" description="C2" evidence="1">
    <location>
        <begin position="1"/>
        <end position="102"/>
    </location>
</feature>
<dbReference type="Gene3D" id="2.60.40.150">
    <property type="entry name" value="C2 domain"/>
    <property type="match status" value="1"/>
</dbReference>
<comment type="caution">
    <text evidence="2">The sequence shown here is derived from an EMBL/GenBank/DDBJ whole genome shotgun (WGS) entry which is preliminary data.</text>
</comment>
<dbReference type="PANTHER" id="PTHR47800:SF5">
    <property type="entry name" value="FER-1-LIKE PROTEIN 6"/>
    <property type="match status" value="1"/>
</dbReference>
<evidence type="ECO:0000313" key="2">
    <source>
        <dbReference type="EMBL" id="KAL0477854.1"/>
    </source>
</evidence>
<dbReference type="AlphaFoldDB" id="A0AAW2YMG2"/>
<proteinExistence type="predicted"/>
<dbReference type="PANTHER" id="PTHR47800">
    <property type="entry name" value="C2 DOMAIN-CONTAINING PROTEIN"/>
    <property type="match status" value="1"/>
</dbReference>
<organism evidence="2 3">
    <name type="scientific">Acrasis kona</name>
    <dbReference type="NCBI Taxonomy" id="1008807"/>
    <lineage>
        <taxon>Eukaryota</taxon>
        <taxon>Discoba</taxon>
        <taxon>Heterolobosea</taxon>
        <taxon>Tetramitia</taxon>
        <taxon>Eutetramitia</taxon>
        <taxon>Acrasidae</taxon>
        <taxon>Acrasis</taxon>
    </lineage>
</organism>
<keyword evidence="3" id="KW-1185">Reference proteome</keyword>
<dbReference type="InterPro" id="IPR000008">
    <property type="entry name" value="C2_dom"/>
</dbReference>
<protein>
    <recommendedName>
        <fullName evidence="1">C2 domain-containing protein</fullName>
    </recommendedName>
</protein>
<dbReference type="SMART" id="SM00239">
    <property type="entry name" value="C2"/>
    <property type="match status" value="1"/>
</dbReference>
<dbReference type="Proteomes" id="UP001431209">
    <property type="component" value="Unassembled WGS sequence"/>
</dbReference>
<dbReference type="GO" id="GO:0010628">
    <property type="term" value="P:positive regulation of gene expression"/>
    <property type="evidence" value="ECO:0007669"/>
    <property type="project" value="TreeGrafter"/>
</dbReference>
<dbReference type="PROSITE" id="PS50004">
    <property type="entry name" value="C2"/>
    <property type="match status" value="1"/>
</dbReference>
<evidence type="ECO:0000313" key="3">
    <source>
        <dbReference type="Proteomes" id="UP001431209"/>
    </source>
</evidence>